<proteinExistence type="predicted"/>
<dbReference type="EMBL" id="DF841531">
    <property type="protein sequence ID" value="GAT45583.1"/>
    <property type="molecule type" value="Genomic_DNA"/>
</dbReference>
<evidence type="ECO:0000313" key="2">
    <source>
        <dbReference type="Proteomes" id="UP000815677"/>
    </source>
</evidence>
<evidence type="ECO:0008006" key="3">
    <source>
        <dbReference type="Google" id="ProtNLM"/>
    </source>
</evidence>
<sequence length="744" mass="83757">MSLPNEVLSLVLTPSLYVPDEKFASTSSESPFSLSPRSSNLLLVSKSWLRVATPFLYAVVVLRSKEQARALERTLQSNADLGRFVKKLRLEGGYGMSLKSILARIPRVEDLFLSLNIWTFDNVAGLCQGLHLVNPRRVLVYDERASTARGERHTSNFYIAASTRLAKKIASCIIDWTNLRVVELPWVQEWPEGDQDRALRPIWASVKSVALDKLVVPRFVFSNMILPPRYLEPMFNGDPSLAIRQLHLQGPPFSPDEAAIFDHWISERNPPLQVQITFDTIPPHATCGPLYLQAVPWQTAPETVQDEIWSRVLYFAMRIDGRDNATVIPPHSIPLSDNLESTESYNPYYLCAKPHFRLVSKRFQRLATPFLYRHLNFYSASQVRKFLRATSSEEGRVLASHVRSITMEIGVAAEYFRSSGMQLVFDETWGPIWNLLALKMPNLVVFSGNCQFMHEVRPYKTFRNPDDESIGKLIIPWSHFANLARNSGATLERIYCVVVVAPNSVVPASIWNSFAALTYLEWTSATEFALPAAGYEQISPNLLSTLETLSVGQAHSSFFALLGALSLPALSRVFLEGPILASSKSFLISHGRKLTEVMIQANDNNNVDIFELCPNMSCLTLQLRPDLESEPHREAEVKYNGDLFRASDPHLYLQKIFLDIPLGNFARTKPAIKLVNDIAQAKADAKFPALASIQLNGIWWSTSERDIAANKLVPLAEKLWEKGIKVLDGGGRHWIPRLSSKRKD</sequence>
<dbReference type="Proteomes" id="UP000815677">
    <property type="component" value="Unassembled WGS sequence"/>
</dbReference>
<organism evidence="1 2">
    <name type="scientific">Mycena chlorophos</name>
    <name type="common">Agaric fungus</name>
    <name type="synonym">Agaricus chlorophos</name>
    <dbReference type="NCBI Taxonomy" id="658473"/>
    <lineage>
        <taxon>Eukaryota</taxon>
        <taxon>Fungi</taxon>
        <taxon>Dikarya</taxon>
        <taxon>Basidiomycota</taxon>
        <taxon>Agaricomycotina</taxon>
        <taxon>Agaricomycetes</taxon>
        <taxon>Agaricomycetidae</taxon>
        <taxon>Agaricales</taxon>
        <taxon>Marasmiineae</taxon>
        <taxon>Mycenaceae</taxon>
        <taxon>Mycena</taxon>
    </lineage>
</organism>
<protein>
    <recommendedName>
        <fullName evidence="3">F-box domain-containing protein</fullName>
    </recommendedName>
</protein>
<gene>
    <name evidence="1" type="ORF">MCHLO_03153</name>
</gene>
<accession>A0ABQ0L364</accession>
<keyword evidence="2" id="KW-1185">Reference proteome</keyword>
<name>A0ABQ0L364_MYCCL</name>
<reference evidence="1" key="1">
    <citation type="submission" date="2014-09" db="EMBL/GenBank/DDBJ databases">
        <title>Genome sequence of the luminous mushroom Mycena chlorophos for searching fungal bioluminescence genes.</title>
        <authorList>
            <person name="Tanaka Y."/>
            <person name="Kasuga D."/>
            <person name="Oba Y."/>
            <person name="Hase S."/>
            <person name="Sato K."/>
            <person name="Oba Y."/>
            <person name="Sakakibara Y."/>
        </authorList>
    </citation>
    <scope>NUCLEOTIDE SEQUENCE</scope>
</reference>
<evidence type="ECO:0000313" key="1">
    <source>
        <dbReference type="EMBL" id="GAT45583.1"/>
    </source>
</evidence>